<dbReference type="PANTHER" id="PTHR43102:SF2">
    <property type="entry name" value="GAF DOMAIN-CONTAINING PROTEIN"/>
    <property type="match status" value="1"/>
</dbReference>
<gene>
    <name evidence="2" type="ORF">SAMN04487941_0939</name>
</gene>
<feature type="domain" description="GAF" evidence="1">
    <location>
        <begin position="40"/>
        <end position="185"/>
    </location>
</feature>
<dbReference type="STRING" id="388950.GCA_001611675_00038"/>
<name>A0A1I7GE27_9BACT</name>
<dbReference type="Pfam" id="PF01590">
    <property type="entry name" value="GAF"/>
    <property type="match status" value="1"/>
</dbReference>
<dbReference type="Gene3D" id="3.30.565.10">
    <property type="entry name" value="Histidine kinase-like ATPase, C-terminal domain"/>
    <property type="match status" value="1"/>
</dbReference>
<dbReference type="InterPro" id="IPR003594">
    <property type="entry name" value="HATPase_dom"/>
</dbReference>
<dbReference type="OrthoDB" id="9811889at2"/>
<keyword evidence="3" id="KW-1185">Reference proteome</keyword>
<dbReference type="PANTHER" id="PTHR43102">
    <property type="entry name" value="SLR1143 PROTEIN"/>
    <property type="match status" value="1"/>
</dbReference>
<dbReference type="Pfam" id="PF02518">
    <property type="entry name" value="HATPase_c"/>
    <property type="match status" value="1"/>
</dbReference>
<dbReference type="InterPro" id="IPR036890">
    <property type="entry name" value="HATPase_C_sf"/>
</dbReference>
<evidence type="ECO:0000313" key="3">
    <source>
        <dbReference type="Proteomes" id="UP000182491"/>
    </source>
</evidence>
<dbReference type="SUPFAM" id="SSF55874">
    <property type="entry name" value="ATPase domain of HSP90 chaperone/DNA topoisomerase II/histidine kinase"/>
    <property type="match status" value="1"/>
</dbReference>
<dbReference type="InterPro" id="IPR003018">
    <property type="entry name" value="GAF"/>
</dbReference>
<dbReference type="InterPro" id="IPR029016">
    <property type="entry name" value="GAF-like_dom_sf"/>
</dbReference>
<organism evidence="2 3">
    <name type="scientific">Pontibacter akesuensis</name>
    <dbReference type="NCBI Taxonomy" id="388950"/>
    <lineage>
        <taxon>Bacteria</taxon>
        <taxon>Pseudomonadati</taxon>
        <taxon>Bacteroidota</taxon>
        <taxon>Cytophagia</taxon>
        <taxon>Cytophagales</taxon>
        <taxon>Hymenobacteraceae</taxon>
        <taxon>Pontibacter</taxon>
    </lineage>
</organism>
<sequence>MTNKQQSSLTPAYTSPDSLIPVNDVSRLRALYRYEILDSPPEPFFEKITRLAAKIFNVSSGFVSLVDRDRVWYKANFSSLDVPCVDREDSLCSHTIINEAPVTVFEDTHLIPDLLSSPYVSAEGGIRFYAGAPIITHDGYNLGTVCVISDQPRQTSEDEMKILADLATLVMEHIEMRAMARKAVRRHDALHSGIVVGINSSLKEQVELLKEAANVPGPVNIIKKTEHLATAMLNTTANLLHESAHEQLVVFPQRELVSVAAIAEAVANEYEAVAVGKGQELFYSVASRREMLVDPNLMHEALALLVDHLIKYTPKHSSLAIDVFEADDKFRVEVSNEDTTLKEADLLNMFYRYASLDGKVTGNENSTGLELARAKSIVESHDGAIWAETANHGSATKIVVEFSV</sequence>
<dbReference type="EMBL" id="FPCA01000001">
    <property type="protein sequence ID" value="SFU46571.1"/>
    <property type="molecule type" value="Genomic_DNA"/>
</dbReference>
<evidence type="ECO:0000313" key="2">
    <source>
        <dbReference type="EMBL" id="SFU46571.1"/>
    </source>
</evidence>
<protein>
    <submittedName>
        <fullName evidence="2">GAF domain-containing protein</fullName>
    </submittedName>
</protein>
<evidence type="ECO:0000259" key="1">
    <source>
        <dbReference type="SMART" id="SM00065"/>
    </source>
</evidence>
<dbReference type="Proteomes" id="UP000182491">
    <property type="component" value="Unassembled WGS sequence"/>
</dbReference>
<dbReference type="AlphaFoldDB" id="A0A1I7GE27"/>
<accession>A0A1I7GE27</accession>
<proteinExistence type="predicted"/>
<reference evidence="3" key="1">
    <citation type="submission" date="2016-10" db="EMBL/GenBank/DDBJ databases">
        <authorList>
            <person name="Varghese N."/>
        </authorList>
    </citation>
    <scope>NUCLEOTIDE SEQUENCE [LARGE SCALE GENOMIC DNA]</scope>
    <source>
        <strain evidence="3">DSM 18820</strain>
    </source>
</reference>
<dbReference type="RefSeq" id="WP_068836289.1">
    <property type="nucleotide sequence ID" value="NZ_BMXC01000001.1"/>
</dbReference>
<dbReference type="Gene3D" id="3.30.450.40">
    <property type="match status" value="1"/>
</dbReference>
<dbReference type="SUPFAM" id="SSF55781">
    <property type="entry name" value="GAF domain-like"/>
    <property type="match status" value="1"/>
</dbReference>
<dbReference type="SMART" id="SM00065">
    <property type="entry name" value="GAF"/>
    <property type="match status" value="1"/>
</dbReference>